<accession>A0A1F8BIH0</accession>
<dbReference type="EMBL" id="MGHF01000011">
    <property type="protein sequence ID" value="OGM63857.1"/>
    <property type="molecule type" value="Genomic_DNA"/>
</dbReference>
<proteinExistence type="predicted"/>
<protein>
    <submittedName>
        <fullName evidence="1">Uncharacterized protein</fullName>
    </submittedName>
</protein>
<dbReference type="AlphaFoldDB" id="A0A1F8BIH0"/>
<organism evidence="1 2">
    <name type="scientific">Candidatus Woesebacteria bacterium RIFCSPLOWO2_01_FULL_39_21</name>
    <dbReference type="NCBI Taxonomy" id="1802519"/>
    <lineage>
        <taxon>Bacteria</taxon>
        <taxon>Candidatus Woeseibacteriota</taxon>
    </lineage>
</organism>
<dbReference type="Proteomes" id="UP000177082">
    <property type="component" value="Unassembled WGS sequence"/>
</dbReference>
<gene>
    <name evidence="1" type="ORF">A2961_00075</name>
</gene>
<comment type="caution">
    <text evidence="1">The sequence shown here is derived from an EMBL/GenBank/DDBJ whole genome shotgun (WGS) entry which is preliminary data.</text>
</comment>
<evidence type="ECO:0000313" key="2">
    <source>
        <dbReference type="Proteomes" id="UP000177082"/>
    </source>
</evidence>
<reference evidence="1 2" key="1">
    <citation type="journal article" date="2016" name="Nat. Commun.">
        <title>Thousands of microbial genomes shed light on interconnected biogeochemical processes in an aquifer system.</title>
        <authorList>
            <person name="Anantharaman K."/>
            <person name="Brown C.T."/>
            <person name="Hug L.A."/>
            <person name="Sharon I."/>
            <person name="Castelle C.J."/>
            <person name="Probst A.J."/>
            <person name="Thomas B.C."/>
            <person name="Singh A."/>
            <person name="Wilkins M.J."/>
            <person name="Karaoz U."/>
            <person name="Brodie E.L."/>
            <person name="Williams K.H."/>
            <person name="Hubbard S.S."/>
            <person name="Banfield J.F."/>
        </authorList>
    </citation>
    <scope>NUCLEOTIDE SEQUENCE [LARGE SCALE GENOMIC DNA]</scope>
</reference>
<name>A0A1F8BIH0_9BACT</name>
<evidence type="ECO:0000313" key="1">
    <source>
        <dbReference type="EMBL" id="OGM63857.1"/>
    </source>
</evidence>
<sequence>MNWESFVVILLALSLWELHRRVSKLEKKLKGEDEFDSENIPLELTPKLKKSYEKWLKKK</sequence>